<gene>
    <name evidence="1" type="ORF">RFI_09706</name>
</gene>
<protein>
    <submittedName>
        <fullName evidence="1">Uncharacterized protein</fullName>
    </submittedName>
</protein>
<accession>X6NMF7</accession>
<name>X6NMF7_RETFI</name>
<sequence length="456" mass="51042">MVIPQNGSFWNSTFEYYSGYGLMQLDSNELGGASKSVVTIERCTFDLTLKNESVLTHKAAYTNFVKSSVIGVRGLTVIRLVDNKVDWNNHIYQTVVAGKQQSPDLPIPWLEINTTTKTIDNCLQGNEFSGYILNLQGGNVSSCRNDKMFANEKMDMTCSDSPPPLPRTYITNKFYLTPRALLYNSSASSSKKWDFLPAIRIGGHERSLLVLDNANFLIKNGSDSTALLSNMTWEFVKFQSGFVSMFDVKLAIQTTQSKLSFFYPDQGCQQTCANTLSFNYSDIVQAYFNCQHSNESITTKTDLMQAQPFVSESLAAETIVYDVNRDVYPGGYLELTNFRLLDRNNHTTCLSNMSSFTLTLGIPDLQMASKTVAITKNTNDNCSYRCEECEKAGIRLFQLHVDDISHSFPVDVFLTNITLFVHGFSIHAIKCPAGYGVDTVSQICQECPQGTYRSYS</sequence>
<comment type="caution">
    <text evidence="1">The sequence shown here is derived from an EMBL/GenBank/DDBJ whole genome shotgun (WGS) entry which is preliminary data.</text>
</comment>
<organism evidence="1 2">
    <name type="scientific">Reticulomyxa filosa</name>
    <dbReference type="NCBI Taxonomy" id="46433"/>
    <lineage>
        <taxon>Eukaryota</taxon>
        <taxon>Sar</taxon>
        <taxon>Rhizaria</taxon>
        <taxon>Retaria</taxon>
        <taxon>Foraminifera</taxon>
        <taxon>Monothalamids</taxon>
        <taxon>Reticulomyxidae</taxon>
        <taxon>Reticulomyxa</taxon>
    </lineage>
</organism>
<dbReference type="EMBL" id="ASPP01007259">
    <property type="protein sequence ID" value="ETO27425.1"/>
    <property type="molecule type" value="Genomic_DNA"/>
</dbReference>
<keyword evidence="2" id="KW-1185">Reference proteome</keyword>
<evidence type="ECO:0000313" key="2">
    <source>
        <dbReference type="Proteomes" id="UP000023152"/>
    </source>
</evidence>
<evidence type="ECO:0000313" key="1">
    <source>
        <dbReference type="EMBL" id="ETO27425.1"/>
    </source>
</evidence>
<proteinExistence type="predicted"/>
<dbReference type="AlphaFoldDB" id="X6NMF7"/>
<reference evidence="1 2" key="1">
    <citation type="journal article" date="2013" name="Curr. Biol.">
        <title>The Genome of the Foraminiferan Reticulomyxa filosa.</title>
        <authorList>
            <person name="Glockner G."/>
            <person name="Hulsmann N."/>
            <person name="Schleicher M."/>
            <person name="Noegel A.A."/>
            <person name="Eichinger L."/>
            <person name="Gallinger C."/>
            <person name="Pawlowski J."/>
            <person name="Sierra R."/>
            <person name="Euteneuer U."/>
            <person name="Pillet L."/>
            <person name="Moustafa A."/>
            <person name="Platzer M."/>
            <person name="Groth M."/>
            <person name="Szafranski K."/>
            <person name="Schliwa M."/>
        </authorList>
    </citation>
    <scope>NUCLEOTIDE SEQUENCE [LARGE SCALE GENOMIC DNA]</scope>
</reference>
<dbReference type="Proteomes" id="UP000023152">
    <property type="component" value="Unassembled WGS sequence"/>
</dbReference>